<dbReference type="SUPFAM" id="SSF54637">
    <property type="entry name" value="Thioesterase/thiol ester dehydrase-isomerase"/>
    <property type="match status" value="1"/>
</dbReference>
<evidence type="ECO:0000259" key="2">
    <source>
        <dbReference type="Pfam" id="PF20789"/>
    </source>
</evidence>
<sequence length="273" mass="28959">MTAFFTVENGRYTATQMAVSAWSDAQLAGTAVCGLLAHRLETHNPGPGFVPARFTVDLFSPVRSEPIEVHSSIARDGRRIRVADASIVQDGQVRARATVNFLAAAAEPPGQLWRPDRGELPIPDEPLDGPYGNPPLFKSGDLDWTHDFASGVNALRKAAWHNVPAIVSGLEPTPFERAAFVADCANLVCNWGTGGVGYINSDVTLSLSRLPEGRELGLLAQDHVSAAGIGIATALLYDRTGPLGLCTITALANAMRQVDMAEFAASRSIPTGS</sequence>
<gene>
    <name evidence="3" type="ORF">D7D52_33220</name>
</gene>
<dbReference type="OrthoDB" id="4968093at2"/>
<proteinExistence type="predicted"/>
<dbReference type="InterPro" id="IPR049449">
    <property type="entry name" value="TesB_ACOT8-like_N"/>
</dbReference>
<dbReference type="Pfam" id="PF20789">
    <property type="entry name" value="4HBT_3C"/>
    <property type="match status" value="1"/>
</dbReference>
<protein>
    <submittedName>
        <fullName evidence="3">Thioesterase family protein</fullName>
    </submittedName>
</protein>
<name>A0A386ZMS2_9NOCA</name>
<dbReference type="InterPro" id="IPR049450">
    <property type="entry name" value="ACOT8-like_C"/>
</dbReference>
<keyword evidence="4" id="KW-1185">Reference proteome</keyword>
<dbReference type="Gene3D" id="2.40.160.210">
    <property type="entry name" value="Acyl-CoA thioesterase, double hotdog domain"/>
    <property type="match status" value="1"/>
</dbReference>
<dbReference type="EMBL" id="CP032568">
    <property type="protein sequence ID" value="AYF77875.1"/>
    <property type="molecule type" value="Genomic_DNA"/>
</dbReference>
<evidence type="ECO:0000313" key="4">
    <source>
        <dbReference type="Proteomes" id="UP000267164"/>
    </source>
</evidence>
<dbReference type="InterPro" id="IPR042171">
    <property type="entry name" value="Acyl-CoA_hotdog"/>
</dbReference>
<reference evidence="3 4" key="1">
    <citation type="submission" date="2018-09" db="EMBL/GenBank/DDBJ databases">
        <title>Nocardia yunnanensis sp. nov., an actinomycete isolated from a soil sample.</title>
        <authorList>
            <person name="Zhang J."/>
        </authorList>
    </citation>
    <scope>NUCLEOTIDE SEQUENCE [LARGE SCALE GENOMIC DNA]</scope>
    <source>
        <strain evidence="3 4">CFHS0054</strain>
    </source>
</reference>
<dbReference type="Proteomes" id="UP000267164">
    <property type="component" value="Chromosome"/>
</dbReference>
<dbReference type="Pfam" id="PF13622">
    <property type="entry name" value="4HBT_3"/>
    <property type="match status" value="1"/>
</dbReference>
<evidence type="ECO:0000313" key="3">
    <source>
        <dbReference type="EMBL" id="AYF77875.1"/>
    </source>
</evidence>
<dbReference type="RefSeq" id="WP_120742775.1">
    <property type="nucleotide sequence ID" value="NZ_CP032568.1"/>
</dbReference>
<dbReference type="KEGG" id="nyu:D7D52_33220"/>
<feature type="domain" description="Acyl-CoA thioesterase-like N-terminal HotDog" evidence="1">
    <location>
        <begin position="26"/>
        <end position="101"/>
    </location>
</feature>
<accession>A0A386ZMS2</accession>
<evidence type="ECO:0000259" key="1">
    <source>
        <dbReference type="Pfam" id="PF13622"/>
    </source>
</evidence>
<dbReference type="AlphaFoldDB" id="A0A386ZMS2"/>
<dbReference type="InterPro" id="IPR029069">
    <property type="entry name" value="HotDog_dom_sf"/>
</dbReference>
<organism evidence="3 4">
    <name type="scientific">Nocardia yunnanensis</name>
    <dbReference type="NCBI Taxonomy" id="2382165"/>
    <lineage>
        <taxon>Bacteria</taxon>
        <taxon>Bacillati</taxon>
        <taxon>Actinomycetota</taxon>
        <taxon>Actinomycetes</taxon>
        <taxon>Mycobacteriales</taxon>
        <taxon>Nocardiaceae</taxon>
        <taxon>Nocardia</taxon>
    </lineage>
</organism>
<feature type="domain" description="Acyl-CoA thioesterase-like C-terminal" evidence="2">
    <location>
        <begin position="156"/>
        <end position="247"/>
    </location>
</feature>